<dbReference type="Gene3D" id="3.40.50.10190">
    <property type="entry name" value="BRCT domain"/>
    <property type="match status" value="1"/>
</dbReference>
<gene>
    <name evidence="5" type="primary">LOC101862421</name>
</gene>
<feature type="compositionally biased region" description="Acidic residues" evidence="2">
    <location>
        <begin position="98"/>
        <end position="109"/>
    </location>
</feature>
<dbReference type="PANTHER" id="PTHR21315:SF3">
    <property type="entry name" value="PARP DOMAIN-CONTAINING PROTEIN"/>
    <property type="match status" value="1"/>
</dbReference>
<evidence type="ECO:0000256" key="1">
    <source>
        <dbReference type="SAM" id="Coils"/>
    </source>
</evidence>
<dbReference type="Proteomes" id="UP000694888">
    <property type="component" value="Unplaced"/>
</dbReference>
<dbReference type="SUPFAM" id="SSF52113">
    <property type="entry name" value="BRCT domain"/>
    <property type="match status" value="1"/>
</dbReference>
<organism evidence="4 5">
    <name type="scientific">Aplysia californica</name>
    <name type="common">California sea hare</name>
    <dbReference type="NCBI Taxonomy" id="6500"/>
    <lineage>
        <taxon>Eukaryota</taxon>
        <taxon>Metazoa</taxon>
        <taxon>Spiralia</taxon>
        <taxon>Lophotrochozoa</taxon>
        <taxon>Mollusca</taxon>
        <taxon>Gastropoda</taxon>
        <taxon>Heterobranchia</taxon>
        <taxon>Euthyneura</taxon>
        <taxon>Tectipleura</taxon>
        <taxon>Aplysiida</taxon>
        <taxon>Aplysioidea</taxon>
        <taxon>Aplysiidae</taxon>
        <taxon>Aplysia</taxon>
    </lineage>
</organism>
<dbReference type="RefSeq" id="XP_005100639.1">
    <property type="nucleotide sequence ID" value="XM_005100582.3"/>
</dbReference>
<feature type="region of interest" description="Disordered" evidence="2">
    <location>
        <begin position="84"/>
        <end position="118"/>
    </location>
</feature>
<dbReference type="PANTHER" id="PTHR21315">
    <property type="entry name" value="APRATAXIN AND PNK-LIKE FACTOR-RELATED"/>
    <property type="match status" value="1"/>
</dbReference>
<feature type="domain" description="BRCT" evidence="3">
    <location>
        <begin position="412"/>
        <end position="502"/>
    </location>
</feature>
<dbReference type="PROSITE" id="PS50172">
    <property type="entry name" value="BRCT"/>
    <property type="match status" value="1"/>
</dbReference>
<feature type="compositionally biased region" description="Basic and acidic residues" evidence="2">
    <location>
        <begin position="34"/>
        <end position="47"/>
    </location>
</feature>
<dbReference type="InterPro" id="IPR039253">
    <property type="entry name" value="APLF"/>
</dbReference>
<dbReference type="GeneID" id="101862421"/>
<dbReference type="SUPFAM" id="SSF56399">
    <property type="entry name" value="ADP-ribosylation"/>
    <property type="match status" value="1"/>
</dbReference>
<sequence>MADGPSPAKKAKTDSSDLPECPYGARCYRKNPQHFKEFSHSKDKDEPASTSGAKPNIDDSSLPPCKYGDKCYRKNLLHYAEFSHPTSHPIKAASGSGDDTDVYDSEEEKDEKKGSESKDIISKDLSLVKRFSQLTPEERKELIKRAFEEKQKLQQELDGAKKMVEKKDKELNHMQKQLNSGLLLMEGEEEAMKKNTTTYFELVAERSYKEGSASQFHFRLAESQFYRLLSGPASAMTRIVRVEYVVTPHVVKKFRQAQAELKKKRGEQFSYPVLGFHGTLEKNIQPICENGFRAPGEQKFKQRTDNGWYGAGVYFSEYPSYSMGYVHGASKLMLCQVLPGKIYKCKKIIAGASLQEGFDSHTSPCGKELVIFDSASIWPCYVIYFTKAAHGDFQYASPSGKVYGYKDVVNCPRSKVFSGMMITFSGKMDVSQDLLLDLIVKHGGDAGTAAYFSILVSTEQEVASKKKKCATAESKKIPIVPLAYIYNCIMAGKQLSFEDMRLS</sequence>
<dbReference type="Gene3D" id="3.90.228.10">
    <property type="match status" value="1"/>
</dbReference>
<dbReference type="Pfam" id="PF10283">
    <property type="entry name" value="zf-CCHH"/>
    <property type="match status" value="2"/>
</dbReference>
<dbReference type="InterPro" id="IPR019406">
    <property type="entry name" value="APLF_PBZ"/>
</dbReference>
<dbReference type="Pfam" id="PF00644">
    <property type="entry name" value="PARP"/>
    <property type="match status" value="1"/>
</dbReference>
<evidence type="ECO:0000259" key="3">
    <source>
        <dbReference type="PROSITE" id="PS50172"/>
    </source>
</evidence>
<dbReference type="SMART" id="SM00292">
    <property type="entry name" value="BRCT"/>
    <property type="match status" value="1"/>
</dbReference>
<dbReference type="InterPro" id="IPR012317">
    <property type="entry name" value="Poly(ADP-ribose)pol_cat_dom"/>
</dbReference>
<keyword evidence="1" id="KW-0175">Coiled coil</keyword>
<evidence type="ECO:0000313" key="4">
    <source>
        <dbReference type="Proteomes" id="UP000694888"/>
    </source>
</evidence>
<accession>A0ABM0JSR3</accession>
<protein>
    <submittedName>
        <fullName evidence="5">Uncharacterized protein LOC101862421</fullName>
    </submittedName>
</protein>
<evidence type="ECO:0000313" key="5">
    <source>
        <dbReference type="RefSeq" id="XP_005100639.1"/>
    </source>
</evidence>
<dbReference type="InterPro" id="IPR001357">
    <property type="entry name" value="BRCT_dom"/>
</dbReference>
<feature type="region of interest" description="Disordered" evidence="2">
    <location>
        <begin position="1"/>
        <end position="64"/>
    </location>
</feature>
<reference evidence="5" key="1">
    <citation type="submission" date="2025-08" db="UniProtKB">
        <authorList>
            <consortium name="RefSeq"/>
        </authorList>
    </citation>
    <scope>IDENTIFICATION</scope>
</reference>
<proteinExistence type="predicted"/>
<dbReference type="InterPro" id="IPR036420">
    <property type="entry name" value="BRCT_dom_sf"/>
</dbReference>
<feature type="coiled-coil region" evidence="1">
    <location>
        <begin position="143"/>
        <end position="177"/>
    </location>
</feature>
<name>A0ABM0JSR3_APLCA</name>
<keyword evidence="4" id="KW-1185">Reference proteome</keyword>
<evidence type="ECO:0000256" key="2">
    <source>
        <dbReference type="SAM" id="MobiDB-lite"/>
    </source>
</evidence>